<dbReference type="AlphaFoldDB" id="A0A1Y6CMC0"/>
<dbReference type="Proteomes" id="UP000192907">
    <property type="component" value="Unassembled WGS sequence"/>
</dbReference>
<dbReference type="OrthoDB" id="368675at2"/>
<organism evidence="2 3">
    <name type="scientific">Pseudobacteriovorax antillogorgiicola</name>
    <dbReference type="NCBI Taxonomy" id="1513793"/>
    <lineage>
        <taxon>Bacteria</taxon>
        <taxon>Pseudomonadati</taxon>
        <taxon>Bdellovibrionota</taxon>
        <taxon>Oligoflexia</taxon>
        <taxon>Oligoflexales</taxon>
        <taxon>Pseudobacteriovoracaceae</taxon>
        <taxon>Pseudobacteriovorax</taxon>
    </lineage>
</organism>
<proteinExistence type="predicted"/>
<sequence>MLKFFKMLRVWCLLLISIPASAQELDYAFETARIRGRGGTYAAQYYGNQSPRFNPATLAEDNAAFQLRPLEINLSVGRNVVSTINDVVGHDFGKSDTDAVIEFIRKFENKFGDRHLGRFELELLAMRVLSVEVMPFVKNQTYIELRRPTTPQFDYIVDTQTGIYIAYGLSLGGVVKLGFGLKPMFRTVTTGQLIFTDVLDLENTDIEAFADTTQGNGIGGDLSALWTPIARFRLGLIVENVGDMGYFDSDDAPSNIRQKSSLGFLWRYPMSSWNLDILGDVQDMENRDGKHWSRLFHWGAEIGTKAFSKDHDYGAVVGINDGYGTWGLFADLWIARLEIAQYSVELDRNPGSREDARYGISLRTSMTF</sequence>
<keyword evidence="3" id="KW-1185">Reference proteome</keyword>
<evidence type="ECO:0000256" key="1">
    <source>
        <dbReference type="SAM" id="SignalP"/>
    </source>
</evidence>
<protein>
    <recommendedName>
        <fullName evidence="4">Phosphate-selective porin O and P</fullName>
    </recommendedName>
</protein>
<evidence type="ECO:0000313" key="2">
    <source>
        <dbReference type="EMBL" id="SMF76472.1"/>
    </source>
</evidence>
<evidence type="ECO:0008006" key="4">
    <source>
        <dbReference type="Google" id="ProtNLM"/>
    </source>
</evidence>
<gene>
    <name evidence="2" type="ORF">SAMN06296036_13034</name>
</gene>
<reference evidence="3" key="1">
    <citation type="submission" date="2017-04" db="EMBL/GenBank/DDBJ databases">
        <authorList>
            <person name="Varghese N."/>
            <person name="Submissions S."/>
        </authorList>
    </citation>
    <scope>NUCLEOTIDE SEQUENCE [LARGE SCALE GENOMIC DNA]</scope>
    <source>
        <strain evidence="3">RKEM611</strain>
    </source>
</reference>
<dbReference type="Gene3D" id="2.40.160.60">
    <property type="entry name" value="Outer membrane protein transport protein (OMPP1/FadL/TodX)"/>
    <property type="match status" value="1"/>
</dbReference>
<accession>A0A1Y6CMC0</accession>
<evidence type="ECO:0000313" key="3">
    <source>
        <dbReference type="Proteomes" id="UP000192907"/>
    </source>
</evidence>
<name>A0A1Y6CMC0_9BACT</name>
<feature type="signal peptide" evidence="1">
    <location>
        <begin position="1"/>
        <end position="22"/>
    </location>
</feature>
<feature type="chain" id="PRO_5012011968" description="Phosphate-selective porin O and P" evidence="1">
    <location>
        <begin position="23"/>
        <end position="368"/>
    </location>
</feature>
<keyword evidence="1" id="KW-0732">Signal</keyword>
<dbReference type="RefSeq" id="WP_132324972.1">
    <property type="nucleotide sequence ID" value="NZ_FWZT01000030.1"/>
</dbReference>
<dbReference type="EMBL" id="FWZT01000030">
    <property type="protein sequence ID" value="SMF76472.1"/>
    <property type="molecule type" value="Genomic_DNA"/>
</dbReference>